<proteinExistence type="predicted"/>
<name>A0A2T0R1G5_9ACTN</name>
<feature type="region of interest" description="Disordered" evidence="1">
    <location>
        <begin position="177"/>
        <end position="212"/>
    </location>
</feature>
<reference evidence="2 3" key="1">
    <citation type="submission" date="2018-03" db="EMBL/GenBank/DDBJ databases">
        <title>Genomic Encyclopedia of Archaeal and Bacterial Type Strains, Phase II (KMG-II): from individual species to whole genera.</title>
        <authorList>
            <person name="Goeker M."/>
        </authorList>
    </citation>
    <scope>NUCLEOTIDE SEQUENCE [LARGE SCALE GENOMIC DNA]</scope>
    <source>
        <strain evidence="2 3">DSM 19711</strain>
    </source>
</reference>
<sequence length="243" mass="25838">MSTAARLTEVEITTPAPRADAGLLADLGFWPTRDPGAGPDASVLRTCADPYGCRVVLRPGPRAEVTRLTWRPADGDHLQRLVERLEQRRGPDAELSAVVLSSGWAGDDYRVVHPGGGESVLLWRQDRAWAVGSALSCPLHPDGSTRLCVEDPPLIVGVDVPVPAALLELWTSQVLGPAPQSPAPAARGSRGPALRAGEGPPRLRVSCDRSQDGREWATPGGWVVSAVAGEPVRSGRLESEVFF</sequence>
<keyword evidence="3" id="KW-1185">Reference proteome</keyword>
<dbReference type="Proteomes" id="UP000238083">
    <property type="component" value="Unassembled WGS sequence"/>
</dbReference>
<dbReference type="EMBL" id="PVZF01000008">
    <property type="protein sequence ID" value="PRY13392.1"/>
    <property type="molecule type" value="Genomic_DNA"/>
</dbReference>
<gene>
    <name evidence="2" type="ORF">CLV37_10860</name>
</gene>
<evidence type="ECO:0000313" key="2">
    <source>
        <dbReference type="EMBL" id="PRY13392.1"/>
    </source>
</evidence>
<protein>
    <submittedName>
        <fullName evidence="2">Uncharacterized protein</fullName>
    </submittedName>
</protein>
<comment type="caution">
    <text evidence="2">The sequence shown here is derived from an EMBL/GenBank/DDBJ whole genome shotgun (WGS) entry which is preliminary data.</text>
</comment>
<evidence type="ECO:0000256" key="1">
    <source>
        <dbReference type="SAM" id="MobiDB-lite"/>
    </source>
</evidence>
<evidence type="ECO:0000313" key="3">
    <source>
        <dbReference type="Proteomes" id="UP000238083"/>
    </source>
</evidence>
<dbReference type="RefSeq" id="WP_170127300.1">
    <property type="nucleotide sequence ID" value="NZ_PVZF01000008.1"/>
</dbReference>
<organism evidence="2 3">
    <name type="scientific">Kineococcus rhizosphaerae</name>
    <dbReference type="NCBI Taxonomy" id="559628"/>
    <lineage>
        <taxon>Bacteria</taxon>
        <taxon>Bacillati</taxon>
        <taxon>Actinomycetota</taxon>
        <taxon>Actinomycetes</taxon>
        <taxon>Kineosporiales</taxon>
        <taxon>Kineosporiaceae</taxon>
        <taxon>Kineococcus</taxon>
    </lineage>
</organism>
<accession>A0A2T0R1G5</accession>
<feature type="compositionally biased region" description="Low complexity" evidence="1">
    <location>
        <begin position="183"/>
        <end position="197"/>
    </location>
</feature>
<dbReference type="AlphaFoldDB" id="A0A2T0R1G5"/>